<feature type="domain" description="Thiolase C-terminal" evidence="7">
    <location>
        <begin position="274"/>
        <end position="395"/>
    </location>
</feature>
<evidence type="ECO:0000259" key="6">
    <source>
        <dbReference type="Pfam" id="PF00108"/>
    </source>
</evidence>
<sequence>MQEVYIVAAVRTPIGKFGGALKSYSPAELAAQVMKAALARAGVAGEALDGYIFGNVLRGGHGQLIPRQAALKAGIPEAVDGLAVDMVCASGMMSVLTAATMIRAGEADLLLAGGVESMSGAGFYLSARARWGYKFLLGAPEQLVDLLLYDGLTDPLSGEAMGEQAERLAAEHGVPREALDEIALMSHQRAAEATARCAFAEEIVPLTYREGRETKMLDRDEGIRPDTTREALAALRPVFKPDGVLTAGNSSQLSDGAAALLLASRAAVERYGLKPIARLLGGCWAAGEPWRFPEAPVPAVRRLLGRIGRNVEDFDLFENNEAFALNNILFHRLLGVPYEKLNVHGGAIALGHPIGCSGARILVTLVHALRQHDKTFGLAAICHGMGGSTAMALERLR</sequence>
<feature type="active site" description="Proton acceptor" evidence="4">
    <location>
        <position position="352"/>
    </location>
</feature>
<comment type="similarity">
    <text evidence="1 5">Belongs to the thiolase-like superfamily. Thiolase family.</text>
</comment>
<proteinExistence type="inferred from homology"/>
<accession>A0A7V2B0H4</accession>
<dbReference type="SUPFAM" id="SSF53901">
    <property type="entry name" value="Thiolase-like"/>
    <property type="match status" value="2"/>
</dbReference>
<dbReference type="GO" id="GO:0003988">
    <property type="term" value="F:acetyl-CoA C-acyltransferase activity"/>
    <property type="evidence" value="ECO:0007669"/>
    <property type="project" value="UniProtKB-ARBA"/>
</dbReference>
<evidence type="ECO:0000256" key="3">
    <source>
        <dbReference type="ARBA" id="ARBA00023315"/>
    </source>
</evidence>
<feature type="active site" description="Acyl-thioester intermediate" evidence="4">
    <location>
        <position position="88"/>
    </location>
</feature>
<protein>
    <submittedName>
        <fullName evidence="8">Thiolase family protein</fullName>
    </submittedName>
</protein>
<dbReference type="PIRSF" id="PIRSF000429">
    <property type="entry name" value="Ac-CoA_Ac_transf"/>
    <property type="match status" value="1"/>
</dbReference>
<keyword evidence="2 5" id="KW-0808">Transferase</keyword>
<dbReference type="Gene3D" id="3.40.47.10">
    <property type="match status" value="2"/>
</dbReference>
<dbReference type="InterPro" id="IPR020616">
    <property type="entry name" value="Thiolase_N"/>
</dbReference>
<comment type="caution">
    <text evidence="8">The sequence shown here is derived from an EMBL/GenBank/DDBJ whole genome shotgun (WGS) entry which is preliminary data.</text>
</comment>
<dbReference type="Pfam" id="PF02803">
    <property type="entry name" value="Thiolase_C"/>
    <property type="match status" value="1"/>
</dbReference>
<evidence type="ECO:0000259" key="7">
    <source>
        <dbReference type="Pfam" id="PF02803"/>
    </source>
</evidence>
<dbReference type="InterPro" id="IPR020617">
    <property type="entry name" value="Thiolase_C"/>
</dbReference>
<evidence type="ECO:0000313" key="8">
    <source>
        <dbReference type="EMBL" id="HER96063.1"/>
    </source>
</evidence>
<evidence type="ECO:0000256" key="4">
    <source>
        <dbReference type="PIRSR" id="PIRSR000429-1"/>
    </source>
</evidence>
<gene>
    <name evidence="8" type="ORF">ENO59_06045</name>
</gene>
<dbReference type="PANTHER" id="PTHR18919">
    <property type="entry name" value="ACETYL-COA C-ACYLTRANSFERASE"/>
    <property type="match status" value="1"/>
</dbReference>
<dbReference type="PANTHER" id="PTHR18919:SF107">
    <property type="entry name" value="ACETYL-COA ACETYLTRANSFERASE, CYTOSOLIC"/>
    <property type="match status" value="1"/>
</dbReference>
<dbReference type="PROSITE" id="PS00737">
    <property type="entry name" value="THIOLASE_2"/>
    <property type="match status" value="1"/>
</dbReference>
<dbReference type="FunFam" id="3.40.47.10:FF:000010">
    <property type="entry name" value="Acetyl-CoA acetyltransferase (Thiolase)"/>
    <property type="match status" value="1"/>
</dbReference>
<dbReference type="InterPro" id="IPR016039">
    <property type="entry name" value="Thiolase-like"/>
</dbReference>
<dbReference type="NCBIfam" id="TIGR01930">
    <property type="entry name" value="AcCoA-C-Actrans"/>
    <property type="match status" value="1"/>
</dbReference>
<dbReference type="Pfam" id="PF00108">
    <property type="entry name" value="Thiolase_N"/>
    <property type="match status" value="1"/>
</dbReference>
<dbReference type="InterPro" id="IPR002155">
    <property type="entry name" value="Thiolase"/>
</dbReference>
<feature type="domain" description="Thiolase N-terminal" evidence="6">
    <location>
        <begin position="4"/>
        <end position="265"/>
    </location>
</feature>
<dbReference type="EMBL" id="DSGB01000005">
    <property type="protein sequence ID" value="HER96063.1"/>
    <property type="molecule type" value="Genomic_DNA"/>
</dbReference>
<evidence type="ECO:0000256" key="1">
    <source>
        <dbReference type="ARBA" id="ARBA00010982"/>
    </source>
</evidence>
<feature type="active site" description="Proton acceptor" evidence="4">
    <location>
        <position position="382"/>
    </location>
</feature>
<dbReference type="AlphaFoldDB" id="A0A7V2B0H4"/>
<reference evidence="8" key="1">
    <citation type="journal article" date="2020" name="mSystems">
        <title>Genome- and Community-Level Interaction Insights into Carbon Utilization and Element Cycling Functions of Hydrothermarchaeota in Hydrothermal Sediment.</title>
        <authorList>
            <person name="Zhou Z."/>
            <person name="Liu Y."/>
            <person name="Xu W."/>
            <person name="Pan J."/>
            <person name="Luo Z.H."/>
            <person name="Li M."/>
        </authorList>
    </citation>
    <scope>NUCLEOTIDE SEQUENCE [LARGE SCALE GENOMIC DNA]</scope>
    <source>
        <strain evidence="8">SpSt-143</strain>
    </source>
</reference>
<evidence type="ECO:0000256" key="2">
    <source>
        <dbReference type="ARBA" id="ARBA00022679"/>
    </source>
</evidence>
<evidence type="ECO:0000256" key="5">
    <source>
        <dbReference type="RuleBase" id="RU003557"/>
    </source>
</evidence>
<dbReference type="InterPro" id="IPR020613">
    <property type="entry name" value="Thiolase_CS"/>
</dbReference>
<name>A0A7V2B0H4_RHOMR</name>
<dbReference type="CDD" id="cd00751">
    <property type="entry name" value="thiolase"/>
    <property type="match status" value="1"/>
</dbReference>
<keyword evidence="3 5" id="KW-0012">Acyltransferase</keyword>
<organism evidence="8">
    <name type="scientific">Rhodothermus marinus</name>
    <name type="common">Rhodothermus obamensis</name>
    <dbReference type="NCBI Taxonomy" id="29549"/>
    <lineage>
        <taxon>Bacteria</taxon>
        <taxon>Pseudomonadati</taxon>
        <taxon>Rhodothermota</taxon>
        <taxon>Rhodothermia</taxon>
        <taxon>Rhodothermales</taxon>
        <taxon>Rhodothermaceae</taxon>
        <taxon>Rhodothermus</taxon>
    </lineage>
</organism>